<organism evidence="2 3">
    <name type="scientific">Sulfidibacter corallicola</name>
    <dbReference type="NCBI Taxonomy" id="2818388"/>
    <lineage>
        <taxon>Bacteria</taxon>
        <taxon>Pseudomonadati</taxon>
        <taxon>Acidobacteriota</taxon>
        <taxon>Holophagae</taxon>
        <taxon>Acanthopleuribacterales</taxon>
        <taxon>Acanthopleuribacteraceae</taxon>
        <taxon>Sulfidibacter</taxon>
    </lineage>
</organism>
<keyword evidence="3" id="KW-1185">Reference proteome</keyword>
<dbReference type="RefSeq" id="WP_420038244.1">
    <property type="nucleotide sequence ID" value="NZ_CP071793.1"/>
</dbReference>
<dbReference type="EMBL" id="CP071793">
    <property type="protein sequence ID" value="QTD50812.1"/>
    <property type="molecule type" value="Genomic_DNA"/>
</dbReference>
<dbReference type="CDD" id="cd00090">
    <property type="entry name" value="HTH_ARSR"/>
    <property type="match status" value="1"/>
</dbReference>
<evidence type="ECO:0000313" key="3">
    <source>
        <dbReference type="Proteomes" id="UP000663929"/>
    </source>
</evidence>
<name>A0A8A4TNZ2_SULCO</name>
<sequence length="116" mass="13287">MVAYLEAMDKVFKALADPQRRLLLDRLFECDGLSLKDLVEGLDISRQAVAKHLHLLEDAGLVVIHWQGRVKLHYLNPIPIRQIHDRWISKFSVPRVQALVDLARDLEQSGKKGDEP</sequence>
<gene>
    <name evidence="2" type="ORF">J3U87_34950</name>
</gene>
<dbReference type="NCBIfam" id="NF033788">
    <property type="entry name" value="HTH_metalloreg"/>
    <property type="match status" value="1"/>
</dbReference>
<dbReference type="InterPro" id="IPR036390">
    <property type="entry name" value="WH_DNA-bd_sf"/>
</dbReference>
<dbReference type="KEGG" id="scor:J3U87_34950"/>
<feature type="domain" description="HTH arsR-type" evidence="1">
    <location>
        <begin position="1"/>
        <end position="95"/>
    </location>
</feature>
<evidence type="ECO:0000313" key="2">
    <source>
        <dbReference type="EMBL" id="QTD50812.1"/>
    </source>
</evidence>
<dbReference type="Proteomes" id="UP000663929">
    <property type="component" value="Chromosome"/>
</dbReference>
<dbReference type="PANTHER" id="PTHR38600">
    <property type="entry name" value="TRANSCRIPTIONAL REGULATORY PROTEIN"/>
    <property type="match status" value="1"/>
</dbReference>
<dbReference type="GO" id="GO:0003700">
    <property type="term" value="F:DNA-binding transcription factor activity"/>
    <property type="evidence" value="ECO:0007669"/>
    <property type="project" value="InterPro"/>
</dbReference>
<dbReference type="SUPFAM" id="SSF46785">
    <property type="entry name" value="Winged helix' DNA-binding domain"/>
    <property type="match status" value="1"/>
</dbReference>
<dbReference type="AlphaFoldDB" id="A0A8A4TNZ2"/>
<dbReference type="PROSITE" id="PS50987">
    <property type="entry name" value="HTH_ARSR_2"/>
    <property type="match status" value="1"/>
</dbReference>
<dbReference type="SMART" id="SM00418">
    <property type="entry name" value="HTH_ARSR"/>
    <property type="match status" value="1"/>
</dbReference>
<reference evidence="2" key="1">
    <citation type="submission" date="2021-03" db="EMBL/GenBank/DDBJ databases">
        <title>Acanthopleuribacteraceae sp. M133.</title>
        <authorList>
            <person name="Wang G."/>
        </authorList>
    </citation>
    <scope>NUCLEOTIDE SEQUENCE</scope>
    <source>
        <strain evidence="2">M133</strain>
    </source>
</reference>
<dbReference type="InterPro" id="IPR001845">
    <property type="entry name" value="HTH_ArsR_DNA-bd_dom"/>
</dbReference>
<protein>
    <submittedName>
        <fullName evidence="2">Helix-turn-helix transcriptional regulator</fullName>
    </submittedName>
</protein>
<accession>A0A8A4TNZ2</accession>
<evidence type="ECO:0000259" key="1">
    <source>
        <dbReference type="PROSITE" id="PS50987"/>
    </source>
</evidence>
<dbReference type="Pfam" id="PF12840">
    <property type="entry name" value="HTH_20"/>
    <property type="match status" value="1"/>
</dbReference>
<dbReference type="InterPro" id="IPR036388">
    <property type="entry name" value="WH-like_DNA-bd_sf"/>
</dbReference>
<proteinExistence type="predicted"/>
<dbReference type="PRINTS" id="PR00778">
    <property type="entry name" value="HTHARSR"/>
</dbReference>
<dbReference type="Gene3D" id="1.10.10.10">
    <property type="entry name" value="Winged helix-like DNA-binding domain superfamily/Winged helix DNA-binding domain"/>
    <property type="match status" value="1"/>
</dbReference>
<dbReference type="InterPro" id="IPR011991">
    <property type="entry name" value="ArsR-like_HTH"/>
</dbReference>
<dbReference type="PANTHER" id="PTHR38600:SF1">
    <property type="entry name" value="TRANSCRIPTIONAL REGULATORY PROTEIN"/>
    <property type="match status" value="1"/>
</dbReference>